<reference evidence="2 3" key="1">
    <citation type="journal article" date="2020" name="BMC Genomics">
        <title>Intraspecific diversification of the crop wild relative Brassica cretica Lam. using demographic model selection.</title>
        <authorList>
            <person name="Kioukis A."/>
            <person name="Michalopoulou V.A."/>
            <person name="Briers L."/>
            <person name="Pirintsos S."/>
            <person name="Studholme D.J."/>
            <person name="Pavlidis P."/>
            <person name="Sarris P.F."/>
        </authorList>
    </citation>
    <scope>NUCLEOTIDE SEQUENCE [LARGE SCALE GENOMIC DNA]</scope>
    <source>
        <strain evidence="3">cv. PFS-1207/04</strain>
    </source>
</reference>
<keyword evidence="1" id="KW-0732">Signal</keyword>
<evidence type="ECO:0000313" key="3">
    <source>
        <dbReference type="Proteomes" id="UP000266723"/>
    </source>
</evidence>
<organism evidence="2 3">
    <name type="scientific">Brassica cretica</name>
    <name type="common">Mustard</name>
    <dbReference type="NCBI Taxonomy" id="69181"/>
    <lineage>
        <taxon>Eukaryota</taxon>
        <taxon>Viridiplantae</taxon>
        <taxon>Streptophyta</taxon>
        <taxon>Embryophyta</taxon>
        <taxon>Tracheophyta</taxon>
        <taxon>Spermatophyta</taxon>
        <taxon>Magnoliopsida</taxon>
        <taxon>eudicotyledons</taxon>
        <taxon>Gunneridae</taxon>
        <taxon>Pentapetalae</taxon>
        <taxon>rosids</taxon>
        <taxon>malvids</taxon>
        <taxon>Brassicales</taxon>
        <taxon>Brassicaceae</taxon>
        <taxon>Brassiceae</taxon>
        <taxon>Brassica</taxon>
    </lineage>
</organism>
<name>A0ABQ7C288_BRACR</name>
<feature type="signal peptide" evidence="1">
    <location>
        <begin position="1"/>
        <end position="21"/>
    </location>
</feature>
<keyword evidence="3" id="KW-1185">Reference proteome</keyword>
<sequence length="96" mass="10969">MKASILLLFLRMLGPYHKMLSKSMCYHQTQEDQLEGIENADMKLLKIKFGHRKHHKRGSLASVVDVVLVGTTEQLVKYQYSQSHVVGLFKYASCSV</sequence>
<protein>
    <submittedName>
        <fullName evidence="2">Uncharacterized protein</fullName>
    </submittedName>
</protein>
<proteinExistence type="predicted"/>
<gene>
    <name evidence="2" type="ORF">DY000_02005055</name>
</gene>
<evidence type="ECO:0000313" key="2">
    <source>
        <dbReference type="EMBL" id="KAF3546276.1"/>
    </source>
</evidence>
<evidence type="ECO:0000256" key="1">
    <source>
        <dbReference type="SAM" id="SignalP"/>
    </source>
</evidence>
<dbReference type="Proteomes" id="UP000266723">
    <property type="component" value="Unassembled WGS sequence"/>
</dbReference>
<dbReference type="EMBL" id="QGKV02000832">
    <property type="protein sequence ID" value="KAF3546276.1"/>
    <property type="molecule type" value="Genomic_DNA"/>
</dbReference>
<accession>A0ABQ7C288</accession>
<feature type="chain" id="PRO_5045435890" evidence="1">
    <location>
        <begin position="22"/>
        <end position="96"/>
    </location>
</feature>
<comment type="caution">
    <text evidence="2">The sequence shown here is derived from an EMBL/GenBank/DDBJ whole genome shotgun (WGS) entry which is preliminary data.</text>
</comment>